<dbReference type="EMBL" id="KN834779">
    <property type="protein sequence ID" value="KIK59465.1"/>
    <property type="molecule type" value="Genomic_DNA"/>
</dbReference>
<feature type="transmembrane region" description="Helical" evidence="1">
    <location>
        <begin position="30"/>
        <end position="54"/>
    </location>
</feature>
<dbReference type="HOGENOM" id="CLU_115503_0_0_1"/>
<keyword evidence="1" id="KW-1133">Transmembrane helix</keyword>
<accession>A0A0D0B7L4</accession>
<feature type="transmembrane region" description="Helical" evidence="1">
    <location>
        <begin position="105"/>
        <end position="127"/>
    </location>
</feature>
<protein>
    <submittedName>
        <fullName evidence="2">Uncharacterized protein</fullName>
    </submittedName>
</protein>
<feature type="transmembrane region" description="Helical" evidence="1">
    <location>
        <begin position="74"/>
        <end position="98"/>
    </location>
</feature>
<keyword evidence="1" id="KW-0472">Membrane</keyword>
<keyword evidence="3" id="KW-1185">Reference proteome</keyword>
<organism evidence="2 3">
    <name type="scientific">Collybiopsis luxurians FD-317 M1</name>
    <dbReference type="NCBI Taxonomy" id="944289"/>
    <lineage>
        <taxon>Eukaryota</taxon>
        <taxon>Fungi</taxon>
        <taxon>Dikarya</taxon>
        <taxon>Basidiomycota</taxon>
        <taxon>Agaricomycotina</taxon>
        <taxon>Agaricomycetes</taxon>
        <taxon>Agaricomycetidae</taxon>
        <taxon>Agaricales</taxon>
        <taxon>Marasmiineae</taxon>
        <taxon>Omphalotaceae</taxon>
        <taxon>Collybiopsis</taxon>
        <taxon>Collybiopsis luxurians</taxon>
    </lineage>
</organism>
<dbReference type="AlphaFoldDB" id="A0A0D0B7L4"/>
<reference evidence="2 3" key="1">
    <citation type="submission" date="2014-04" db="EMBL/GenBank/DDBJ databases">
        <title>Evolutionary Origins and Diversification of the Mycorrhizal Mutualists.</title>
        <authorList>
            <consortium name="DOE Joint Genome Institute"/>
            <consortium name="Mycorrhizal Genomics Consortium"/>
            <person name="Kohler A."/>
            <person name="Kuo A."/>
            <person name="Nagy L.G."/>
            <person name="Floudas D."/>
            <person name="Copeland A."/>
            <person name="Barry K.W."/>
            <person name="Cichocki N."/>
            <person name="Veneault-Fourrey C."/>
            <person name="LaButti K."/>
            <person name="Lindquist E.A."/>
            <person name="Lipzen A."/>
            <person name="Lundell T."/>
            <person name="Morin E."/>
            <person name="Murat C."/>
            <person name="Riley R."/>
            <person name="Ohm R."/>
            <person name="Sun H."/>
            <person name="Tunlid A."/>
            <person name="Henrissat B."/>
            <person name="Grigoriev I.V."/>
            <person name="Hibbett D.S."/>
            <person name="Martin F."/>
        </authorList>
    </citation>
    <scope>NUCLEOTIDE SEQUENCE [LARGE SCALE GENOMIC DNA]</scope>
    <source>
        <strain evidence="2 3">FD-317 M1</strain>
    </source>
</reference>
<keyword evidence="1" id="KW-0812">Transmembrane</keyword>
<gene>
    <name evidence="2" type="ORF">GYMLUDRAFT_245151</name>
</gene>
<feature type="transmembrane region" description="Helical" evidence="1">
    <location>
        <begin position="147"/>
        <end position="165"/>
    </location>
</feature>
<dbReference type="Proteomes" id="UP000053593">
    <property type="component" value="Unassembled WGS sequence"/>
</dbReference>
<sequence length="177" mass="20481">MVGGHPYISIAVLQLLNHFLEMLNPHPTLLVTWLPLSVWLSLWWLRCYIAQMPLSPLPVHNSESLVNEDIRQSIILVVFFHAWLTMIHLLAVVAGSFFSQYGPSGTLPSCCVIAFATLFLVVGFAQYLEASAIPRSRWGYFYDLYRIMTFVIYLVYALLWIIDLCQGRIELFRRREE</sequence>
<evidence type="ECO:0000313" key="3">
    <source>
        <dbReference type="Proteomes" id="UP000053593"/>
    </source>
</evidence>
<evidence type="ECO:0000256" key="1">
    <source>
        <dbReference type="SAM" id="Phobius"/>
    </source>
</evidence>
<name>A0A0D0B7L4_9AGAR</name>
<evidence type="ECO:0000313" key="2">
    <source>
        <dbReference type="EMBL" id="KIK59465.1"/>
    </source>
</evidence>
<proteinExistence type="predicted"/>